<dbReference type="Ensembl" id="ENSLCAT00010034681.1">
    <property type="protein sequence ID" value="ENSLCAP00010033877.1"/>
    <property type="gene ID" value="ENSLCAG00010015926.1"/>
</dbReference>
<name>A0A4W6E5N1_LATCA</name>
<protein>
    <recommendedName>
        <fullName evidence="3">Chemokine interleukin-8-like domain-containing protein</fullName>
    </recommendedName>
</protein>
<dbReference type="InterPro" id="IPR036048">
    <property type="entry name" value="Interleukin_8-like_sf"/>
</dbReference>
<dbReference type="GO" id="GO:0005576">
    <property type="term" value="C:extracellular region"/>
    <property type="evidence" value="ECO:0007669"/>
    <property type="project" value="InterPro"/>
</dbReference>
<accession>A0A4W6E5N1</accession>
<reference evidence="2" key="1">
    <citation type="submission" date="2015-09" db="EMBL/GenBank/DDBJ databases">
        <authorList>
            <person name="Sai Rama Sridatta P."/>
        </authorList>
    </citation>
    <scope>NUCLEOTIDE SEQUENCE [LARGE SCALE GENOMIC DNA]</scope>
</reference>
<dbReference type="SUPFAM" id="SSF54117">
    <property type="entry name" value="Interleukin 8-like chemokines"/>
    <property type="match status" value="1"/>
</dbReference>
<evidence type="ECO:0000313" key="2">
    <source>
        <dbReference type="Proteomes" id="UP000314980"/>
    </source>
</evidence>
<dbReference type="GO" id="GO:0006955">
    <property type="term" value="P:immune response"/>
    <property type="evidence" value="ECO:0007669"/>
    <property type="project" value="InterPro"/>
</dbReference>
<proteinExistence type="predicted"/>
<dbReference type="GO" id="GO:0008009">
    <property type="term" value="F:chemokine activity"/>
    <property type="evidence" value="ECO:0007669"/>
    <property type="project" value="InterPro"/>
</dbReference>
<keyword evidence="2" id="KW-1185">Reference proteome</keyword>
<dbReference type="AlphaFoldDB" id="A0A4W6E5N1"/>
<reference evidence="1" key="3">
    <citation type="submission" date="2025-09" db="UniProtKB">
        <authorList>
            <consortium name="Ensembl"/>
        </authorList>
    </citation>
    <scope>IDENTIFICATION</scope>
</reference>
<evidence type="ECO:0008006" key="3">
    <source>
        <dbReference type="Google" id="ProtNLM"/>
    </source>
</evidence>
<evidence type="ECO:0000313" key="1">
    <source>
        <dbReference type="Ensembl" id="ENSLCAP00010033877.1"/>
    </source>
</evidence>
<dbReference type="InParanoid" id="A0A4W6E5N1"/>
<reference evidence="1" key="2">
    <citation type="submission" date="2025-08" db="UniProtKB">
        <authorList>
            <consortium name="Ensembl"/>
        </authorList>
    </citation>
    <scope>IDENTIFICATION</scope>
</reference>
<organism evidence="1 2">
    <name type="scientific">Lates calcarifer</name>
    <name type="common">Barramundi</name>
    <name type="synonym">Holocentrus calcarifer</name>
    <dbReference type="NCBI Taxonomy" id="8187"/>
    <lineage>
        <taxon>Eukaryota</taxon>
        <taxon>Metazoa</taxon>
        <taxon>Chordata</taxon>
        <taxon>Craniata</taxon>
        <taxon>Vertebrata</taxon>
        <taxon>Euteleostomi</taxon>
        <taxon>Actinopterygii</taxon>
        <taxon>Neopterygii</taxon>
        <taxon>Teleostei</taxon>
        <taxon>Neoteleostei</taxon>
        <taxon>Acanthomorphata</taxon>
        <taxon>Carangaria</taxon>
        <taxon>Carangaria incertae sedis</taxon>
        <taxon>Centropomidae</taxon>
        <taxon>Lates</taxon>
    </lineage>
</organism>
<sequence length="64" mass="7144">FFLINLPAGRNTLLSNCLTASVWPLSQYMKTKIPFSMCPIDAIIGVVCTSPALKWVMHYITRLG</sequence>
<dbReference type="Proteomes" id="UP000314980">
    <property type="component" value="Unassembled WGS sequence"/>
</dbReference>